<dbReference type="OrthoDB" id="68437at2759"/>
<dbReference type="RefSeq" id="XP_001321746.1">
    <property type="nucleotide sequence ID" value="XM_001321711.1"/>
</dbReference>
<evidence type="ECO:0000256" key="2">
    <source>
        <dbReference type="SAM" id="MobiDB-lite"/>
    </source>
</evidence>
<dbReference type="KEGG" id="tva:4767445"/>
<dbReference type="EMBL" id="DS113356">
    <property type="protein sequence ID" value="EAY09523.1"/>
    <property type="molecule type" value="Genomic_DNA"/>
</dbReference>
<accession>A2ECX8</accession>
<name>A2ECX8_TRIV3</name>
<reference evidence="3" key="1">
    <citation type="submission" date="2006-10" db="EMBL/GenBank/DDBJ databases">
        <authorList>
            <person name="Amadeo P."/>
            <person name="Zhao Q."/>
            <person name="Wortman J."/>
            <person name="Fraser-Liggett C."/>
            <person name="Carlton J."/>
        </authorList>
    </citation>
    <scope>NUCLEOTIDE SEQUENCE</scope>
    <source>
        <strain evidence="3">G3</strain>
    </source>
</reference>
<feature type="coiled-coil region" evidence="1">
    <location>
        <begin position="1054"/>
        <end position="1081"/>
    </location>
</feature>
<dbReference type="VEuPathDB" id="TrichDB:TVAG_102720"/>
<feature type="region of interest" description="Disordered" evidence="2">
    <location>
        <begin position="1797"/>
        <end position="1846"/>
    </location>
</feature>
<dbReference type="InterPro" id="IPR039586">
    <property type="entry name" value="CFAP46"/>
</dbReference>
<sequence length="1933" mass="218231">MEQSLRLLLTSNTKITEQSLLNAYNKLTSPSSTGFSSDLFILLAERLFDLPPPIQKHIVDKAENMVLAYNRLQEPMNQFQVRAQIIQSLINNWRGQQHRGQAAIDLNLKAIDFITRALKSIQSTTLYQPLTLRAVFTFYQISLPFFPSELRHYLQTATPIALQLLETQLVTGEFNSTTRLYVALSLLNGCLLDDNQKSDDASKQIQKVFTMIPADNLMLKFSLLHLLTHFSRKSPGGLLKVKMDMNDQLQKAVILYQGARSNNQTQTKDLAEAFKICTTFLDTKKDVPEETACFEILSGEIGRLAAQFGQTQLAQECAQRASGARAALARIHAILINAQLALDQQMSPDEIADVVSTCAHCMSLAQAQGDTVLVQDAAAMLWSHSLNVLHRPGLIKRHLLTAVEILSRIGSQANLMRSEMHFALAKIFEADRDNLKALDQLKKAIALDYLSNDHPTKLQHPFDRFLFPFYKMLSVNLDSFGQQVDLFDRAYAPIAQSRRPTVSSLNQSLEILNAIKPEDTQKFDAVEAAHFAGVWSELIKSASQSQVQIAVDSCKTFLSFEFDNVQYDAAVEIQCESVVPGITSAIASSRPQDAVSFLQFAISKGKVLKNSRIIFNAITAIWNSFFSRQEPARSTEFVDVVGDCVTTLFELDFEPAKKMIGQIVNYFVQILLEICTEPPPASQASVAANAQNTQQAAAKKKGPTLDATKQKQLKLAEDTALKALPVVSSIYEKKALVDRLVEIFARRNALPPNQSDPETSILVQLATIMNEKVQHKSETLSSIYSSLQNLSSPALYAILSERSNKLDLGQLTIDSATKMLELTPSPNNPDELYYCGLARFTRGFAYLKLIQPDLQEFSCQDKLRVDAANDFLNAAINFSQAQNIDNAKLSLSFFCSTISDGENFPKFRQYLSEILPEALSLTKQIQIGDDMRVSIFRIYLQVLIDQKDWTQCRKLIHDAITSLDKNVHNQLWELNLIVTANADCSKSQTPLIDEMLRVKQLGDSKYQSRLWTFVSDLATDCDVKRTALMKAEEVLKENDITERFRTAMNFAKWLETQDEKIEVIEEELTKAKDAALLEENNLFQTQRLFEIDLFRLKTTKDISIFNESSNNIIKTSESFWQTIAEMNQTTIEEEATPDKKKGSARASKSTAQQHKTNQPPPKEETPTDFKQIPSNIAQWQELMKQVDKHKCPEFENPYDFANMILEAVQIIQYTGNEYNLMTLWYIVMLISKILIHNSRLEQIIYMSFLLFLDRLDQVSTLPYDQDFGITDSERMEWNQKVERYQSDPPSELLPLRKTLLRQCFLLLELGDIRPALTIAEAALSQAEELQDTQTMSEANICLAIINIRSGNLSKAVEKLQCAAPEEGMPLDNWLHWFSTAFTSHEEENRSAFVHAMIDKFVDSCVKEDMSINETIKVYNLYKYASEFMNADDAKEFFESISGKLILPNSFIPSIDIRLSYLSRMIKTDKFPAIILEYRSVGRDMIQFINAMESSYATASEKGAEASIPILMRYVEVINIFGTLVVGYRPQIENMRLNGLDYEIIGSHDSILNEFIDKEQEPLVDLSATSAIMYFNSVQNIEGINKRLNAHLELLLGRCLHIIAKDVVTTQNAVKYLWNAVPLLIELDEDREAEDTAIELLGILKGSDPAGSVQMFVSGQNSRAYLRRFDQLEKNTPPENRERLFVEENKRLSFKFHRPEISPLYVKCQRFLKEVPSITALLKAQFDIEQFRKVCTEKKLFALVVDNTSQNENNLIGSVIAYSNEKDIIEQELLKLDLETIAYKVEIFKQIIAPPKKAAETPANEGGDDKKKGGSPRGGKGKGKKGDKGKAQEPPKQPVQPQQSQDLGAIAGKVTNPEFIEFIDKLTKSFEPIVAKFPEGCESILLVSSIPQFHTIPFSAIPAFSKYQVMYHDYSIISAMARKEMVVNLSKDTI</sequence>
<protein>
    <submittedName>
        <fullName evidence="3">Uncharacterized protein</fullName>
    </submittedName>
</protein>
<feature type="region of interest" description="Disordered" evidence="2">
    <location>
        <begin position="1131"/>
        <end position="1169"/>
    </location>
</feature>
<keyword evidence="4" id="KW-1185">Reference proteome</keyword>
<evidence type="ECO:0000313" key="4">
    <source>
        <dbReference type="Proteomes" id="UP000001542"/>
    </source>
</evidence>
<dbReference type="GO" id="GO:0035082">
    <property type="term" value="P:axoneme assembly"/>
    <property type="evidence" value="ECO:0007669"/>
    <property type="project" value="InterPro"/>
</dbReference>
<keyword evidence="1" id="KW-0175">Coiled coil</keyword>
<dbReference type="SMR" id="A2ECX8"/>
<feature type="compositionally biased region" description="Polar residues" evidence="2">
    <location>
        <begin position="1146"/>
        <end position="1157"/>
    </location>
</feature>
<dbReference type="InParanoid" id="A2ECX8"/>
<organism evidence="3 4">
    <name type="scientific">Trichomonas vaginalis (strain ATCC PRA-98 / G3)</name>
    <dbReference type="NCBI Taxonomy" id="412133"/>
    <lineage>
        <taxon>Eukaryota</taxon>
        <taxon>Metamonada</taxon>
        <taxon>Parabasalia</taxon>
        <taxon>Trichomonadida</taxon>
        <taxon>Trichomonadidae</taxon>
        <taxon>Trichomonas</taxon>
    </lineage>
</organism>
<dbReference type="VEuPathDB" id="TrichDB:TVAGG3_0757730"/>
<evidence type="ECO:0000313" key="3">
    <source>
        <dbReference type="EMBL" id="EAY09523.1"/>
    </source>
</evidence>
<dbReference type="STRING" id="5722.A2ECX8"/>
<dbReference type="GO" id="GO:0060294">
    <property type="term" value="P:cilium movement involved in cell motility"/>
    <property type="evidence" value="ECO:0007669"/>
    <property type="project" value="InterPro"/>
</dbReference>
<proteinExistence type="predicted"/>
<dbReference type="PANTHER" id="PTHR15977">
    <property type="entry name" value="CILIA- AND FLAGELLA-ASSOCIATED PROTEIN 46"/>
    <property type="match status" value="1"/>
</dbReference>
<dbReference type="PANTHER" id="PTHR15977:SF15">
    <property type="entry name" value="CILIA- AND FLAGELLA-ASSOCIATED PROTEIN 46"/>
    <property type="match status" value="1"/>
</dbReference>
<reference evidence="3" key="2">
    <citation type="journal article" date="2007" name="Science">
        <title>Draft genome sequence of the sexually transmitted pathogen Trichomonas vaginalis.</title>
        <authorList>
            <person name="Carlton J.M."/>
            <person name="Hirt R.P."/>
            <person name="Silva J.C."/>
            <person name="Delcher A.L."/>
            <person name="Schatz M."/>
            <person name="Zhao Q."/>
            <person name="Wortman J.R."/>
            <person name="Bidwell S.L."/>
            <person name="Alsmark U.C.M."/>
            <person name="Besteiro S."/>
            <person name="Sicheritz-Ponten T."/>
            <person name="Noel C.J."/>
            <person name="Dacks J.B."/>
            <person name="Foster P.G."/>
            <person name="Simillion C."/>
            <person name="Van de Peer Y."/>
            <person name="Miranda-Saavedra D."/>
            <person name="Barton G.J."/>
            <person name="Westrop G.D."/>
            <person name="Mueller S."/>
            <person name="Dessi D."/>
            <person name="Fiori P.L."/>
            <person name="Ren Q."/>
            <person name="Paulsen I."/>
            <person name="Zhang H."/>
            <person name="Bastida-Corcuera F.D."/>
            <person name="Simoes-Barbosa A."/>
            <person name="Brown M.T."/>
            <person name="Hayes R.D."/>
            <person name="Mukherjee M."/>
            <person name="Okumura C.Y."/>
            <person name="Schneider R."/>
            <person name="Smith A.J."/>
            <person name="Vanacova S."/>
            <person name="Villalvazo M."/>
            <person name="Haas B.J."/>
            <person name="Pertea M."/>
            <person name="Feldblyum T.V."/>
            <person name="Utterback T.R."/>
            <person name="Shu C.L."/>
            <person name="Osoegawa K."/>
            <person name="de Jong P.J."/>
            <person name="Hrdy I."/>
            <person name="Horvathova L."/>
            <person name="Zubacova Z."/>
            <person name="Dolezal P."/>
            <person name="Malik S.B."/>
            <person name="Logsdon J.M. Jr."/>
            <person name="Henze K."/>
            <person name="Gupta A."/>
            <person name="Wang C.C."/>
            <person name="Dunne R.L."/>
            <person name="Upcroft J.A."/>
            <person name="Upcroft P."/>
            <person name="White O."/>
            <person name="Salzberg S.L."/>
            <person name="Tang P."/>
            <person name="Chiu C.-H."/>
            <person name="Lee Y.-S."/>
            <person name="Embley T.M."/>
            <person name="Coombs G.H."/>
            <person name="Mottram J.C."/>
            <person name="Tachezy J."/>
            <person name="Fraser-Liggett C.M."/>
            <person name="Johnson P.J."/>
        </authorList>
    </citation>
    <scope>NUCLEOTIDE SEQUENCE [LARGE SCALE GENOMIC DNA]</scope>
    <source>
        <strain evidence="3">G3</strain>
    </source>
</reference>
<feature type="compositionally biased region" description="Basic and acidic residues" evidence="2">
    <location>
        <begin position="1823"/>
        <end position="1832"/>
    </location>
</feature>
<dbReference type="Proteomes" id="UP000001542">
    <property type="component" value="Unassembled WGS sequence"/>
</dbReference>
<gene>
    <name evidence="3" type="ORF">TVAG_102720</name>
</gene>
<dbReference type="eggNOG" id="ENOG502QS2Z">
    <property type="taxonomic scope" value="Eukaryota"/>
</dbReference>
<evidence type="ECO:0000256" key="1">
    <source>
        <dbReference type="SAM" id="Coils"/>
    </source>
</evidence>